<organism evidence="2 3">
    <name type="scientific">Pseudomonas karstica</name>
    <dbReference type="NCBI Taxonomy" id="1055468"/>
    <lineage>
        <taxon>Bacteria</taxon>
        <taxon>Pseudomonadati</taxon>
        <taxon>Pseudomonadota</taxon>
        <taxon>Gammaproteobacteria</taxon>
        <taxon>Pseudomonadales</taxon>
        <taxon>Pseudomonadaceae</taxon>
        <taxon>Pseudomonas</taxon>
    </lineage>
</organism>
<dbReference type="OrthoDB" id="6496803at2"/>
<dbReference type="EMBL" id="WLYI01000001">
    <property type="protein sequence ID" value="MTD17557.1"/>
    <property type="molecule type" value="Genomic_DNA"/>
</dbReference>
<reference evidence="2 3" key="1">
    <citation type="submission" date="2019-11" db="EMBL/GenBank/DDBJ databases">
        <title>Pseudmonas karstica sp. nov. and Pseudomonas spelaei sp. nov. from caves.</title>
        <authorList>
            <person name="Zeman M."/>
        </authorList>
    </citation>
    <scope>NUCLEOTIDE SEQUENCE [LARGE SCALE GENOMIC DNA]</scope>
    <source>
        <strain evidence="2 3">CCM 7891</strain>
    </source>
</reference>
<name>A0A7X2RPL8_9PSED</name>
<dbReference type="InterPro" id="IPR009506">
    <property type="entry name" value="YjiS-like"/>
</dbReference>
<protein>
    <submittedName>
        <fullName evidence="2">DUF1127 domain-containing protein</fullName>
    </submittedName>
</protein>
<dbReference type="AlphaFoldDB" id="A0A7X2RPL8"/>
<accession>A0A7X2RPL8</accession>
<evidence type="ECO:0000313" key="3">
    <source>
        <dbReference type="Proteomes" id="UP000431485"/>
    </source>
</evidence>
<gene>
    <name evidence="2" type="ORF">GIR22_00150</name>
</gene>
<dbReference type="RefSeq" id="WP_154741340.1">
    <property type="nucleotide sequence ID" value="NZ_JBHSTG010000004.1"/>
</dbReference>
<keyword evidence="3" id="KW-1185">Reference proteome</keyword>
<evidence type="ECO:0000313" key="2">
    <source>
        <dbReference type="EMBL" id="MTD17557.1"/>
    </source>
</evidence>
<proteinExistence type="predicted"/>
<dbReference type="Pfam" id="PF06568">
    <property type="entry name" value="YjiS-like"/>
    <property type="match status" value="1"/>
</dbReference>
<feature type="domain" description="YjiS-like" evidence="1">
    <location>
        <begin position="34"/>
        <end position="68"/>
    </location>
</feature>
<comment type="caution">
    <text evidence="2">The sequence shown here is derived from an EMBL/GenBank/DDBJ whole genome shotgun (WGS) entry which is preliminary data.</text>
</comment>
<dbReference type="Proteomes" id="UP000431485">
    <property type="component" value="Unassembled WGS sequence"/>
</dbReference>
<sequence length="78" mass="8867">MSGLSDVRLVLHSQELVAGQDREMSARSTPCGLSRWALFWHRRHTRKALLELTPAQLRDIGLSAGQAHQEGMKPFWRS</sequence>
<evidence type="ECO:0000259" key="1">
    <source>
        <dbReference type="Pfam" id="PF06568"/>
    </source>
</evidence>